<comment type="caution">
    <text evidence="1">The sequence shown here is derived from an EMBL/GenBank/DDBJ whole genome shotgun (WGS) entry which is preliminary data.</text>
</comment>
<protein>
    <submittedName>
        <fullName evidence="1">Uncharacterized protein</fullName>
    </submittedName>
</protein>
<name>A0A0F9RM35_9ZZZZ</name>
<evidence type="ECO:0000313" key="1">
    <source>
        <dbReference type="EMBL" id="KKN26066.1"/>
    </source>
</evidence>
<dbReference type="EMBL" id="LAZR01002749">
    <property type="protein sequence ID" value="KKN26066.1"/>
    <property type="molecule type" value="Genomic_DNA"/>
</dbReference>
<organism evidence="1">
    <name type="scientific">marine sediment metagenome</name>
    <dbReference type="NCBI Taxonomy" id="412755"/>
    <lineage>
        <taxon>unclassified sequences</taxon>
        <taxon>metagenomes</taxon>
        <taxon>ecological metagenomes</taxon>
    </lineage>
</organism>
<accession>A0A0F9RM35</accession>
<sequence>MPLTRHKYLVLAGGLYMAYPSLKLSHAEAEAQSSKHGYAEVWQRSPSGTMAEIVDIYENGRKSR</sequence>
<proteinExistence type="predicted"/>
<reference evidence="1" key="1">
    <citation type="journal article" date="2015" name="Nature">
        <title>Complex archaea that bridge the gap between prokaryotes and eukaryotes.</title>
        <authorList>
            <person name="Spang A."/>
            <person name="Saw J.H."/>
            <person name="Jorgensen S.L."/>
            <person name="Zaremba-Niedzwiedzka K."/>
            <person name="Martijn J."/>
            <person name="Lind A.E."/>
            <person name="van Eijk R."/>
            <person name="Schleper C."/>
            <person name="Guy L."/>
            <person name="Ettema T.J."/>
        </authorList>
    </citation>
    <scope>NUCLEOTIDE SEQUENCE</scope>
</reference>
<dbReference type="AlphaFoldDB" id="A0A0F9RM35"/>
<gene>
    <name evidence="1" type="ORF">LCGC14_0878310</name>
</gene>